<accession>A0A564YV59</accession>
<protein>
    <submittedName>
        <fullName evidence="1">Uncharacterized protein</fullName>
    </submittedName>
</protein>
<keyword evidence="2" id="KW-1185">Reference proteome</keyword>
<sequence length="127" mass="15141">VEEEIEQILRFVYQPTGSQILRVFKRTRYDLMFDILPEPRGVFMLSTTLNYPQRQPFWTILIDDKKMESLEFPVKASTLLQAFICCMFIIAKRLDIEMPVNVIQFDPQFHAYLCSEYPEDCVIFLFK</sequence>
<dbReference type="AlphaFoldDB" id="A0A564YV59"/>
<evidence type="ECO:0000313" key="1">
    <source>
        <dbReference type="EMBL" id="VUZ50578.1"/>
    </source>
</evidence>
<dbReference type="EMBL" id="CABIJS010000377">
    <property type="protein sequence ID" value="VUZ50578.1"/>
    <property type="molecule type" value="Genomic_DNA"/>
</dbReference>
<reference evidence="1 2" key="1">
    <citation type="submission" date="2019-07" db="EMBL/GenBank/DDBJ databases">
        <authorList>
            <person name="Jastrzebski P J."/>
            <person name="Paukszto L."/>
            <person name="Jastrzebski P J."/>
        </authorList>
    </citation>
    <scope>NUCLEOTIDE SEQUENCE [LARGE SCALE GENOMIC DNA]</scope>
    <source>
        <strain evidence="1 2">WMS-il1</strain>
    </source>
</reference>
<name>A0A564YV59_HYMDI</name>
<gene>
    <name evidence="1" type="ORF">WMSIL1_LOCUS9384</name>
</gene>
<evidence type="ECO:0000313" key="2">
    <source>
        <dbReference type="Proteomes" id="UP000321570"/>
    </source>
</evidence>
<feature type="non-terminal residue" evidence="1">
    <location>
        <position position="1"/>
    </location>
</feature>
<dbReference type="Proteomes" id="UP000321570">
    <property type="component" value="Unassembled WGS sequence"/>
</dbReference>
<proteinExistence type="predicted"/>
<organism evidence="1 2">
    <name type="scientific">Hymenolepis diminuta</name>
    <name type="common">Rat tapeworm</name>
    <dbReference type="NCBI Taxonomy" id="6216"/>
    <lineage>
        <taxon>Eukaryota</taxon>
        <taxon>Metazoa</taxon>
        <taxon>Spiralia</taxon>
        <taxon>Lophotrochozoa</taxon>
        <taxon>Platyhelminthes</taxon>
        <taxon>Cestoda</taxon>
        <taxon>Eucestoda</taxon>
        <taxon>Cyclophyllidea</taxon>
        <taxon>Hymenolepididae</taxon>
        <taxon>Hymenolepis</taxon>
    </lineage>
</organism>